<feature type="compositionally biased region" description="Polar residues" evidence="7">
    <location>
        <begin position="1"/>
        <end position="20"/>
    </location>
</feature>
<keyword evidence="3 6" id="KW-0653">Protein transport</keyword>
<dbReference type="NCBIfam" id="NF004392">
    <property type="entry name" value="PRK05751.1-3"/>
    <property type="match status" value="1"/>
</dbReference>
<dbReference type="GO" id="GO:0006457">
    <property type="term" value="P:protein folding"/>
    <property type="evidence" value="ECO:0007669"/>
    <property type="project" value="UniProtKB-UniRule"/>
</dbReference>
<comment type="similarity">
    <text evidence="1 6">Belongs to the SecB family.</text>
</comment>
<comment type="subcellular location">
    <subcellularLocation>
        <location evidence="6">Cytoplasm</location>
    </subcellularLocation>
</comment>
<dbReference type="OrthoDB" id="9795145at2"/>
<comment type="caution">
    <text evidence="8">The sequence shown here is derived from an EMBL/GenBank/DDBJ whole genome shotgun (WGS) entry which is preliminary data.</text>
</comment>
<dbReference type="HAMAP" id="MF_00821">
    <property type="entry name" value="SecB"/>
    <property type="match status" value="1"/>
</dbReference>
<dbReference type="PATRIC" id="fig|1449350.3.peg.1037"/>
<dbReference type="Pfam" id="PF02556">
    <property type="entry name" value="SecB"/>
    <property type="match status" value="1"/>
</dbReference>
<dbReference type="GO" id="GO:0015031">
    <property type="term" value="P:protein transport"/>
    <property type="evidence" value="ECO:0007669"/>
    <property type="project" value="UniProtKB-UniRule"/>
</dbReference>
<dbReference type="NCBIfam" id="TIGR00809">
    <property type="entry name" value="secB"/>
    <property type="match status" value="1"/>
</dbReference>
<evidence type="ECO:0000256" key="3">
    <source>
        <dbReference type="ARBA" id="ARBA00022927"/>
    </source>
</evidence>
<protein>
    <recommendedName>
        <fullName evidence="6">Protein-export protein SecB</fullName>
    </recommendedName>
</protein>
<accession>X7EJ77</accession>
<dbReference type="STRING" id="1449350.OCH239_12120"/>
<evidence type="ECO:0000256" key="5">
    <source>
        <dbReference type="ARBA" id="ARBA00023186"/>
    </source>
</evidence>
<evidence type="ECO:0000256" key="7">
    <source>
        <dbReference type="SAM" id="MobiDB-lite"/>
    </source>
</evidence>
<dbReference type="PANTHER" id="PTHR36918:SF1">
    <property type="entry name" value="PROTEIN-EXPORT PROTEIN SECB"/>
    <property type="match status" value="1"/>
</dbReference>
<evidence type="ECO:0000256" key="4">
    <source>
        <dbReference type="ARBA" id="ARBA00023010"/>
    </source>
</evidence>
<dbReference type="PRINTS" id="PR01594">
    <property type="entry name" value="SECBCHAPRONE"/>
</dbReference>
<dbReference type="PANTHER" id="PTHR36918">
    <property type="match status" value="1"/>
</dbReference>
<keyword evidence="4 6" id="KW-0811">Translocation</keyword>
<feature type="region of interest" description="Disordered" evidence="7">
    <location>
        <begin position="1"/>
        <end position="21"/>
    </location>
</feature>
<dbReference type="AlphaFoldDB" id="X7EJ77"/>
<evidence type="ECO:0000256" key="1">
    <source>
        <dbReference type="ARBA" id="ARBA00009990"/>
    </source>
</evidence>
<gene>
    <name evidence="6" type="primary">secB</name>
    <name evidence="8" type="ORF">OCH239_12120</name>
</gene>
<dbReference type="eggNOG" id="COG1952">
    <property type="taxonomic scope" value="Bacteria"/>
</dbReference>
<comment type="subunit">
    <text evidence="6">Homotetramer, a dimer of dimers. One homotetramer interacts with 1 SecA dimer.</text>
</comment>
<dbReference type="InterPro" id="IPR003708">
    <property type="entry name" value="SecB"/>
</dbReference>
<evidence type="ECO:0000256" key="2">
    <source>
        <dbReference type="ARBA" id="ARBA00022448"/>
    </source>
</evidence>
<dbReference type="SUPFAM" id="SSF54611">
    <property type="entry name" value="SecB-like"/>
    <property type="match status" value="1"/>
</dbReference>
<keyword evidence="9" id="KW-1185">Reference proteome</keyword>
<proteinExistence type="inferred from homology"/>
<dbReference type="GO" id="GO:0005737">
    <property type="term" value="C:cytoplasm"/>
    <property type="evidence" value="ECO:0007669"/>
    <property type="project" value="UniProtKB-SubCell"/>
</dbReference>
<dbReference type="GO" id="GO:0051082">
    <property type="term" value="F:unfolded protein binding"/>
    <property type="evidence" value="ECO:0007669"/>
    <property type="project" value="InterPro"/>
</dbReference>
<dbReference type="RefSeq" id="WP_037259476.1">
    <property type="nucleotide sequence ID" value="NZ_JALZ01000003.1"/>
</dbReference>
<dbReference type="Gene3D" id="3.10.420.10">
    <property type="entry name" value="SecB-like"/>
    <property type="match status" value="1"/>
</dbReference>
<evidence type="ECO:0000313" key="8">
    <source>
        <dbReference type="EMBL" id="ETX15910.1"/>
    </source>
</evidence>
<evidence type="ECO:0000313" key="9">
    <source>
        <dbReference type="Proteomes" id="UP000022447"/>
    </source>
</evidence>
<reference evidence="8 9" key="1">
    <citation type="submission" date="2014-01" db="EMBL/GenBank/DDBJ databases">
        <title>Roseivivax halodurans JCM 10272 Genome Sequencing.</title>
        <authorList>
            <person name="Lai Q."/>
            <person name="Li G."/>
            <person name="Shao Z."/>
        </authorList>
    </citation>
    <scope>NUCLEOTIDE SEQUENCE [LARGE SCALE GENOMIC DNA]</scope>
    <source>
        <strain evidence="8 9">JCM 10272</strain>
    </source>
</reference>
<name>X7EJ77_9RHOB</name>
<sequence length="179" mass="20056">MSDTSTNSSGNGADTAQPQDAPQVKMNVLAQYIRDMSFENILAQKGTKGEAQPDVQVQVNLDAKKRQAENQYEVIMKLKVDSKTKSSGDQLFLMELEYAGIFHIENVPENQLHPFLLIECPRMLFPFVRRIVSDVSRDGGFPPLNLENIDFVQLYRAEIQRRQQAQAAQAGSPEQTGQA</sequence>
<keyword evidence="2 6" id="KW-0813">Transport</keyword>
<dbReference type="InterPro" id="IPR035958">
    <property type="entry name" value="SecB-like_sf"/>
</dbReference>
<dbReference type="GO" id="GO:0051262">
    <property type="term" value="P:protein tetramerization"/>
    <property type="evidence" value="ECO:0007669"/>
    <property type="project" value="InterPro"/>
</dbReference>
<keyword evidence="5 6" id="KW-0143">Chaperone</keyword>
<dbReference type="EMBL" id="JALZ01000003">
    <property type="protein sequence ID" value="ETX15910.1"/>
    <property type="molecule type" value="Genomic_DNA"/>
</dbReference>
<organism evidence="8 9">
    <name type="scientific">Roseivivax halodurans JCM 10272</name>
    <dbReference type="NCBI Taxonomy" id="1449350"/>
    <lineage>
        <taxon>Bacteria</taxon>
        <taxon>Pseudomonadati</taxon>
        <taxon>Pseudomonadota</taxon>
        <taxon>Alphaproteobacteria</taxon>
        <taxon>Rhodobacterales</taxon>
        <taxon>Roseobacteraceae</taxon>
        <taxon>Roseivivax</taxon>
    </lineage>
</organism>
<dbReference type="Proteomes" id="UP000022447">
    <property type="component" value="Unassembled WGS sequence"/>
</dbReference>
<comment type="function">
    <text evidence="6">One of the proteins required for the normal export of preproteins out of the cell cytoplasm. It is a molecular chaperone that binds to a subset of precursor proteins, maintaining them in a translocation-competent state. It also specifically binds to its receptor SecA.</text>
</comment>
<keyword evidence="6" id="KW-0963">Cytoplasm</keyword>
<evidence type="ECO:0000256" key="6">
    <source>
        <dbReference type="HAMAP-Rule" id="MF_00821"/>
    </source>
</evidence>